<sequence length="191" mass="20980">MRGAEVEPKAYCKLMLHSAQHPSCDVLGVLLGSQDDSRTVVKDAVPLFHLPVLTPMLEVASSLVDAYVRESDLKMVGTYYATATPEDMPGPPTHLPRVATKLCEKLGDRAVLLQQNHKKLDAAQEHALLAFERDSGGNYRRALELSVDSASVTAFNGLLLANSVPFVRDMDDHLDDVTKDWRNKTLEAAIL</sequence>
<dbReference type="PANTHER" id="PTHR12941:SF10">
    <property type="entry name" value="ER MEMBRANE PROTEIN COMPLEX SUBUNIT 8_9 HOMOLOG"/>
    <property type="match status" value="1"/>
</dbReference>
<dbReference type="InterPro" id="IPR005366">
    <property type="entry name" value="EMC8/9"/>
</dbReference>
<protein>
    <submittedName>
        <fullName evidence="3">COX4 neighbour</fullName>
    </submittedName>
</protein>
<keyword evidence="4" id="KW-1185">Reference proteome</keyword>
<comment type="caution">
    <text evidence="3">The sequence shown here is derived from an EMBL/GenBank/DDBJ whole genome shotgun (WGS) entry which is preliminary data.</text>
</comment>
<dbReference type="OrthoDB" id="194468at2759"/>
<comment type="similarity">
    <text evidence="1">Belongs to the EMC8/EMC9 family.</text>
</comment>
<accession>A0A835YUA8</accession>
<evidence type="ECO:0000313" key="4">
    <source>
        <dbReference type="Proteomes" id="UP000664859"/>
    </source>
</evidence>
<dbReference type="InterPro" id="IPR037518">
    <property type="entry name" value="MPN"/>
</dbReference>
<name>A0A835YUA8_9STRA</name>
<dbReference type="PROSITE" id="PS50249">
    <property type="entry name" value="MPN"/>
    <property type="match status" value="1"/>
</dbReference>
<reference evidence="3" key="1">
    <citation type="submission" date="2021-02" db="EMBL/GenBank/DDBJ databases">
        <title>First Annotated Genome of the Yellow-green Alga Tribonema minus.</title>
        <authorList>
            <person name="Mahan K.M."/>
        </authorList>
    </citation>
    <scope>NUCLEOTIDE SEQUENCE</scope>
    <source>
        <strain evidence="3">UTEX B ZZ1240</strain>
    </source>
</reference>
<dbReference type="Proteomes" id="UP000664859">
    <property type="component" value="Unassembled WGS sequence"/>
</dbReference>
<feature type="domain" description="MPN" evidence="2">
    <location>
        <begin position="4"/>
        <end position="137"/>
    </location>
</feature>
<dbReference type="AlphaFoldDB" id="A0A835YUA8"/>
<dbReference type="EMBL" id="JAFCMP010000301">
    <property type="protein sequence ID" value="KAG5181696.1"/>
    <property type="molecule type" value="Genomic_DNA"/>
</dbReference>
<dbReference type="Pfam" id="PF03665">
    <property type="entry name" value="UPF0172"/>
    <property type="match status" value="1"/>
</dbReference>
<dbReference type="GO" id="GO:0072546">
    <property type="term" value="C:EMC complex"/>
    <property type="evidence" value="ECO:0007669"/>
    <property type="project" value="InterPro"/>
</dbReference>
<gene>
    <name evidence="3" type="ORF">JKP88DRAFT_222054</name>
</gene>
<proteinExistence type="inferred from homology"/>
<dbReference type="CDD" id="cd08060">
    <property type="entry name" value="MPN_UPF0172"/>
    <property type="match status" value="1"/>
</dbReference>
<dbReference type="PANTHER" id="PTHR12941">
    <property type="entry name" value="ER MEMBRANE PROTEIN COMPLEX"/>
    <property type="match status" value="1"/>
</dbReference>
<evidence type="ECO:0000259" key="2">
    <source>
        <dbReference type="PROSITE" id="PS50249"/>
    </source>
</evidence>
<organism evidence="3 4">
    <name type="scientific">Tribonema minus</name>
    <dbReference type="NCBI Taxonomy" id="303371"/>
    <lineage>
        <taxon>Eukaryota</taxon>
        <taxon>Sar</taxon>
        <taxon>Stramenopiles</taxon>
        <taxon>Ochrophyta</taxon>
        <taxon>PX clade</taxon>
        <taxon>Xanthophyceae</taxon>
        <taxon>Tribonematales</taxon>
        <taxon>Tribonemataceae</taxon>
        <taxon>Tribonema</taxon>
    </lineage>
</organism>
<evidence type="ECO:0000256" key="1">
    <source>
        <dbReference type="ARBA" id="ARBA00007461"/>
    </source>
</evidence>
<evidence type="ECO:0000313" key="3">
    <source>
        <dbReference type="EMBL" id="KAG5181696.1"/>
    </source>
</evidence>